<evidence type="ECO:0000256" key="1">
    <source>
        <dbReference type="SAM" id="Phobius"/>
    </source>
</evidence>
<organism evidence="3 4">
    <name type="scientific">Metallosphaera yellowstonensis MK1</name>
    <dbReference type="NCBI Taxonomy" id="671065"/>
    <lineage>
        <taxon>Archaea</taxon>
        <taxon>Thermoproteota</taxon>
        <taxon>Thermoprotei</taxon>
        <taxon>Sulfolobales</taxon>
        <taxon>Sulfolobaceae</taxon>
        <taxon>Metallosphaera</taxon>
    </lineage>
</organism>
<protein>
    <submittedName>
        <fullName evidence="3">Putative permease, DMT superfamily</fullName>
    </submittedName>
</protein>
<dbReference type="PANTHER" id="PTHR22911">
    <property type="entry name" value="ACYL-MALONYL CONDENSING ENZYME-RELATED"/>
    <property type="match status" value="1"/>
</dbReference>
<dbReference type="EMBL" id="JH597770">
    <property type="protein sequence ID" value="EHP68194.1"/>
    <property type="molecule type" value="Genomic_DNA"/>
</dbReference>
<feature type="transmembrane region" description="Helical" evidence="1">
    <location>
        <begin position="228"/>
        <end position="248"/>
    </location>
</feature>
<keyword evidence="1" id="KW-0812">Transmembrane</keyword>
<dbReference type="Pfam" id="PF00892">
    <property type="entry name" value="EamA"/>
    <property type="match status" value="2"/>
</dbReference>
<keyword evidence="1" id="KW-0472">Membrane</keyword>
<dbReference type="AlphaFoldDB" id="H2C7R8"/>
<evidence type="ECO:0000313" key="3">
    <source>
        <dbReference type="EMBL" id="EHP68194.1"/>
    </source>
</evidence>
<dbReference type="RefSeq" id="WP_009074373.1">
    <property type="nucleotide sequence ID" value="NZ_JH597770.1"/>
</dbReference>
<dbReference type="STRING" id="671065.MetMK1DRAFT_00026170"/>
<evidence type="ECO:0000259" key="2">
    <source>
        <dbReference type="Pfam" id="PF00892"/>
    </source>
</evidence>
<keyword evidence="1" id="KW-1133">Transmembrane helix</keyword>
<feature type="transmembrane region" description="Helical" evidence="1">
    <location>
        <begin position="195"/>
        <end position="216"/>
    </location>
</feature>
<dbReference type="eggNOG" id="arCOG00271">
    <property type="taxonomic scope" value="Archaea"/>
</dbReference>
<dbReference type="SUPFAM" id="SSF103481">
    <property type="entry name" value="Multidrug resistance efflux transporter EmrE"/>
    <property type="match status" value="2"/>
</dbReference>
<feature type="transmembrane region" description="Helical" evidence="1">
    <location>
        <begin position="64"/>
        <end position="83"/>
    </location>
</feature>
<feature type="transmembrane region" description="Helical" evidence="1">
    <location>
        <begin position="254"/>
        <end position="272"/>
    </location>
</feature>
<dbReference type="Gene3D" id="1.10.3730.20">
    <property type="match status" value="1"/>
</dbReference>
<name>H2C7R8_9CREN</name>
<accession>H2C7R8</accession>
<dbReference type="InterPro" id="IPR037185">
    <property type="entry name" value="EmrE-like"/>
</dbReference>
<dbReference type="InterPro" id="IPR000620">
    <property type="entry name" value="EamA_dom"/>
</dbReference>
<evidence type="ECO:0000313" key="4">
    <source>
        <dbReference type="Proteomes" id="UP000003980"/>
    </source>
</evidence>
<feature type="domain" description="EamA" evidence="2">
    <location>
        <begin position="11"/>
        <end position="131"/>
    </location>
</feature>
<feature type="transmembrane region" description="Helical" evidence="1">
    <location>
        <begin position="7"/>
        <end position="28"/>
    </location>
</feature>
<dbReference type="Proteomes" id="UP000003980">
    <property type="component" value="Unassembled WGS sequence"/>
</dbReference>
<sequence length="276" mass="30064">MRLTSGFRDLMIASLLWGTIGIAVQLAYRDGGSSYGIVFYRSLFSAILSIFITDKSKLLTVKAVALGVIAGIFYEIYAFTIIYDGAPLSSFLLYTAPLFVSIFAFSLFGEKITVTKLLASLLVVGSLYLSYLGTPSILQVLWGVASGASYAALISVSKYLQTKQVTDWDLVGAQSLWSLIPVGLAVPFFREGLFSLGSIWGGAFLCIIGTILPYYFFYRGVRVMDSTIATIISALEPVFTTLLAYPILGQYLTPPEILGAILILVSSIWLGIDRRT</sequence>
<feature type="domain" description="EamA" evidence="2">
    <location>
        <begin position="140"/>
        <end position="270"/>
    </location>
</feature>
<dbReference type="HOGENOM" id="CLU_033863_9_1_2"/>
<feature type="transmembrane region" description="Helical" evidence="1">
    <location>
        <begin position="89"/>
        <end position="107"/>
    </location>
</feature>
<feature type="transmembrane region" description="Helical" evidence="1">
    <location>
        <begin position="34"/>
        <end position="52"/>
    </location>
</feature>
<dbReference type="OrthoDB" id="42541at2157"/>
<reference evidence="3 4" key="1">
    <citation type="submission" date="2012-01" db="EMBL/GenBank/DDBJ databases">
        <title>Improved High-Quality Draft sequence of Metallosphaera yellowstonensis MK1.</title>
        <authorList>
            <consortium name="US DOE Joint Genome Institute"/>
            <person name="Lucas S."/>
            <person name="Han J."/>
            <person name="Cheng J.-F."/>
            <person name="Goodwin L."/>
            <person name="Pitluck S."/>
            <person name="Peters L."/>
            <person name="Teshima H."/>
            <person name="Detter J.C."/>
            <person name="Han C."/>
            <person name="Tapia R."/>
            <person name="Land M."/>
            <person name="Hauser L."/>
            <person name="Kyrpides N."/>
            <person name="Kozubal M."/>
            <person name="Macur R.E."/>
            <person name="Jay Z."/>
            <person name="Inskeep W."/>
            <person name="Woyke T."/>
        </authorList>
    </citation>
    <scope>NUCLEOTIDE SEQUENCE [LARGE SCALE GENOMIC DNA]</scope>
    <source>
        <strain evidence="3 4">MK1</strain>
    </source>
</reference>
<proteinExistence type="predicted"/>
<dbReference type="GO" id="GO:0016020">
    <property type="term" value="C:membrane"/>
    <property type="evidence" value="ECO:0007669"/>
    <property type="project" value="InterPro"/>
</dbReference>
<gene>
    <name evidence="3" type="ORF">MetMK1DRAFT_00026170</name>
</gene>
<keyword evidence="4" id="KW-1185">Reference proteome</keyword>